<dbReference type="PROSITE" id="PS51462">
    <property type="entry name" value="NUDIX"/>
    <property type="match status" value="1"/>
</dbReference>
<dbReference type="GO" id="GO:0003779">
    <property type="term" value="F:actin binding"/>
    <property type="evidence" value="ECO:0007669"/>
    <property type="project" value="InterPro"/>
</dbReference>
<dbReference type="PANTHER" id="PTHR13622">
    <property type="entry name" value="THIAMIN PYROPHOSPHOKINASE"/>
    <property type="match status" value="1"/>
</dbReference>
<sequence length="449" mass="49877">MSWQAYVDSNLVGTGKVSRAAILGQMGGVWASSQGMTCFGIRDDGKVAPHLTPSINNLETPILVLPGFTQQFAISHPHRSEPSPEIHIRYLQRALPRMSKAGDCFGGRIAAIGSDDDSRPAKPASWSVIGYLRIVHYHHPISLVSTDFPYQTTHTHTNPLLHNYHAFHVNGIPSILGYIPNVLIATFPWSQDIWSINPTTPSITLMTSPTATTASRTATLLPTIRQMASLGIFTGWRDETFPLYGPNGEIILEVERAASALFGIVTYGVQMLGYTEDKEGGIQLWIAKRSSQKQTYPGMLDTTAAGGLSTGMLPREAIVREATEEAAIPGEILKREIRFVDRISYFHLKGKGKGRELLQPEVEYLFELRLEDGMVPVPMDREVEDFRLWGPDQVREALQRGEFKPNSAVVVVDFLLRRGLLLGEEDAEGIYERLHRRLPFPVVDHGEGR</sequence>
<dbReference type="InterPro" id="IPR031804">
    <property type="entry name" value="DUF4743"/>
</dbReference>
<dbReference type="GO" id="GO:0044715">
    <property type="term" value="F:8-oxo-dGDP phosphatase activity"/>
    <property type="evidence" value="ECO:0007669"/>
    <property type="project" value="UniProtKB-ARBA"/>
</dbReference>
<dbReference type="Pfam" id="PF00235">
    <property type="entry name" value="Profilin"/>
    <property type="match status" value="1"/>
</dbReference>
<dbReference type="AlphaFoldDB" id="A0A1R3RQU8"/>
<dbReference type="FunFam" id="3.90.79.10:FF:000019">
    <property type="entry name" value="Thiamin pyrophosphokinase, putative"/>
    <property type="match status" value="1"/>
</dbReference>
<dbReference type="Pfam" id="PF15916">
    <property type="entry name" value="DUF4743"/>
    <property type="match status" value="1"/>
</dbReference>
<dbReference type="InterPro" id="IPR000086">
    <property type="entry name" value="NUDIX_hydrolase_dom"/>
</dbReference>
<dbReference type="STRING" id="602072.A0A1R3RQU8"/>
<dbReference type="PROSITE" id="PS00414">
    <property type="entry name" value="PROFILIN"/>
    <property type="match status" value="1"/>
</dbReference>
<feature type="domain" description="Nudix hydrolase" evidence="1">
    <location>
        <begin position="266"/>
        <end position="411"/>
    </location>
</feature>
<dbReference type="InterPro" id="IPR048278">
    <property type="entry name" value="PFN"/>
</dbReference>
<proteinExistence type="predicted"/>
<dbReference type="Gene3D" id="3.30.450.30">
    <property type="entry name" value="Dynein light chain 2a, cytoplasmic"/>
    <property type="match status" value="1"/>
</dbReference>
<dbReference type="Proteomes" id="UP000188318">
    <property type="component" value="Unassembled WGS sequence"/>
</dbReference>
<dbReference type="OMA" id="GVQMLCY"/>
<dbReference type="InterPro" id="IPR036140">
    <property type="entry name" value="PFN_sf"/>
</dbReference>
<dbReference type="Pfam" id="PF00293">
    <property type="entry name" value="NUDIX"/>
    <property type="match status" value="1"/>
</dbReference>
<dbReference type="CDD" id="cd03676">
    <property type="entry name" value="NUDIX_Tnr3_like"/>
    <property type="match status" value="1"/>
</dbReference>
<dbReference type="InterPro" id="IPR027310">
    <property type="entry name" value="Profilin_CS"/>
</dbReference>
<dbReference type="SUPFAM" id="SSF55811">
    <property type="entry name" value="Nudix"/>
    <property type="match status" value="1"/>
</dbReference>
<gene>
    <name evidence="2" type="ORF">ASPCADRAFT_506445</name>
</gene>
<protein>
    <recommendedName>
        <fullName evidence="1">Nudix hydrolase domain-containing protein</fullName>
    </recommendedName>
</protein>
<dbReference type="SUPFAM" id="SSF55770">
    <property type="entry name" value="Profilin (actin-binding protein)"/>
    <property type="match status" value="1"/>
</dbReference>
<dbReference type="VEuPathDB" id="FungiDB:ASPCADRAFT_506445"/>
<accession>A0A1R3RQU8</accession>
<dbReference type="EMBL" id="KV907498">
    <property type="protein sequence ID" value="OOF96861.1"/>
    <property type="molecule type" value="Genomic_DNA"/>
</dbReference>
<evidence type="ECO:0000313" key="3">
    <source>
        <dbReference type="Proteomes" id="UP000188318"/>
    </source>
</evidence>
<dbReference type="InterPro" id="IPR015797">
    <property type="entry name" value="NUDIX_hydrolase-like_dom_sf"/>
</dbReference>
<evidence type="ECO:0000313" key="2">
    <source>
        <dbReference type="EMBL" id="OOF96861.1"/>
    </source>
</evidence>
<reference evidence="3" key="1">
    <citation type="journal article" date="2017" name="Genome Biol.">
        <title>Comparative genomics reveals high biological diversity and specific adaptations in the industrially and medically important fungal genus Aspergillus.</title>
        <authorList>
            <person name="de Vries R.P."/>
            <person name="Riley R."/>
            <person name="Wiebenga A."/>
            <person name="Aguilar-Osorio G."/>
            <person name="Amillis S."/>
            <person name="Uchima C.A."/>
            <person name="Anderluh G."/>
            <person name="Asadollahi M."/>
            <person name="Askin M."/>
            <person name="Barry K."/>
            <person name="Battaglia E."/>
            <person name="Bayram O."/>
            <person name="Benocci T."/>
            <person name="Braus-Stromeyer S.A."/>
            <person name="Caldana C."/>
            <person name="Canovas D."/>
            <person name="Cerqueira G.C."/>
            <person name="Chen F."/>
            <person name="Chen W."/>
            <person name="Choi C."/>
            <person name="Clum A."/>
            <person name="Dos Santos R.A."/>
            <person name="Damasio A.R."/>
            <person name="Diallinas G."/>
            <person name="Emri T."/>
            <person name="Fekete E."/>
            <person name="Flipphi M."/>
            <person name="Freyberg S."/>
            <person name="Gallo A."/>
            <person name="Gournas C."/>
            <person name="Habgood R."/>
            <person name="Hainaut M."/>
            <person name="Harispe M.L."/>
            <person name="Henrissat B."/>
            <person name="Hilden K.S."/>
            <person name="Hope R."/>
            <person name="Hossain A."/>
            <person name="Karabika E."/>
            <person name="Karaffa L."/>
            <person name="Karanyi Z."/>
            <person name="Krasevec N."/>
            <person name="Kuo A."/>
            <person name="Kusch H."/>
            <person name="LaButti K."/>
            <person name="Lagendijk E.L."/>
            <person name="Lapidus A."/>
            <person name="Levasseur A."/>
            <person name="Lindquist E."/>
            <person name="Lipzen A."/>
            <person name="Logrieco A.F."/>
            <person name="MacCabe A."/>
            <person name="Maekelae M.R."/>
            <person name="Malavazi I."/>
            <person name="Melin P."/>
            <person name="Meyer V."/>
            <person name="Mielnichuk N."/>
            <person name="Miskei M."/>
            <person name="Molnar A.P."/>
            <person name="Mule G."/>
            <person name="Ngan C.Y."/>
            <person name="Orejas M."/>
            <person name="Orosz E."/>
            <person name="Ouedraogo J.P."/>
            <person name="Overkamp K.M."/>
            <person name="Park H.-S."/>
            <person name="Perrone G."/>
            <person name="Piumi F."/>
            <person name="Punt P.J."/>
            <person name="Ram A.F."/>
            <person name="Ramon A."/>
            <person name="Rauscher S."/>
            <person name="Record E."/>
            <person name="Riano-Pachon D.M."/>
            <person name="Robert V."/>
            <person name="Roehrig J."/>
            <person name="Ruller R."/>
            <person name="Salamov A."/>
            <person name="Salih N.S."/>
            <person name="Samson R.A."/>
            <person name="Sandor E."/>
            <person name="Sanguinetti M."/>
            <person name="Schuetze T."/>
            <person name="Sepcic K."/>
            <person name="Shelest E."/>
            <person name="Sherlock G."/>
            <person name="Sophianopoulou V."/>
            <person name="Squina F.M."/>
            <person name="Sun H."/>
            <person name="Susca A."/>
            <person name="Todd R.B."/>
            <person name="Tsang A."/>
            <person name="Unkles S.E."/>
            <person name="van de Wiele N."/>
            <person name="van Rossen-Uffink D."/>
            <person name="Oliveira J.V."/>
            <person name="Vesth T.C."/>
            <person name="Visser J."/>
            <person name="Yu J.-H."/>
            <person name="Zhou M."/>
            <person name="Andersen M.R."/>
            <person name="Archer D.B."/>
            <person name="Baker S.E."/>
            <person name="Benoit I."/>
            <person name="Brakhage A.A."/>
            <person name="Braus G.H."/>
            <person name="Fischer R."/>
            <person name="Frisvad J.C."/>
            <person name="Goldman G.H."/>
            <person name="Houbraken J."/>
            <person name="Oakley B."/>
            <person name="Pocsi I."/>
            <person name="Scazzocchio C."/>
            <person name="Seiboth B."/>
            <person name="vanKuyk P.A."/>
            <person name="Wortman J."/>
            <person name="Dyer P.S."/>
            <person name="Grigoriev I.V."/>
        </authorList>
    </citation>
    <scope>NUCLEOTIDE SEQUENCE [LARGE SCALE GENOMIC DNA]</scope>
    <source>
        <strain evidence="3">ITEM 5010</strain>
    </source>
</reference>
<dbReference type="Gene3D" id="3.90.79.10">
    <property type="entry name" value="Nucleoside Triphosphate Pyrophosphohydrolase"/>
    <property type="match status" value="1"/>
</dbReference>
<dbReference type="OrthoDB" id="10261522at2759"/>
<organism evidence="2 3">
    <name type="scientific">Aspergillus carbonarius (strain ITEM 5010)</name>
    <dbReference type="NCBI Taxonomy" id="602072"/>
    <lineage>
        <taxon>Eukaryota</taxon>
        <taxon>Fungi</taxon>
        <taxon>Dikarya</taxon>
        <taxon>Ascomycota</taxon>
        <taxon>Pezizomycotina</taxon>
        <taxon>Eurotiomycetes</taxon>
        <taxon>Eurotiomycetidae</taxon>
        <taxon>Eurotiales</taxon>
        <taxon>Aspergillaceae</taxon>
        <taxon>Aspergillus</taxon>
        <taxon>Aspergillus subgen. Circumdati</taxon>
    </lineage>
</organism>
<dbReference type="PANTHER" id="PTHR13622:SF13">
    <property type="entry name" value="NUDIX HYDROLASE DOMAIN-CONTAINING PROTEIN"/>
    <property type="match status" value="1"/>
</dbReference>
<keyword evidence="3" id="KW-1185">Reference proteome</keyword>
<name>A0A1R3RQU8_ASPC5</name>
<evidence type="ECO:0000259" key="1">
    <source>
        <dbReference type="PROSITE" id="PS51462"/>
    </source>
</evidence>